<dbReference type="InterPro" id="IPR016574">
    <property type="entry name" value="Nicalin"/>
</dbReference>
<feature type="transmembrane region" description="Helical" evidence="10">
    <location>
        <begin position="12"/>
        <end position="31"/>
    </location>
</feature>
<evidence type="ECO:0000256" key="9">
    <source>
        <dbReference type="PIRNR" id="PIRNR011018"/>
    </source>
</evidence>
<keyword evidence="5" id="KW-0256">Endoplasmic reticulum</keyword>
<dbReference type="RefSeq" id="XP_019638664.1">
    <property type="nucleotide sequence ID" value="XM_019783105.1"/>
</dbReference>
<evidence type="ECO:0000256" key="10">
    <source>
        <dbReference type="SAM" id="Phobius"/>
    </source>
</evidence>
<keyword evidence="4" id="KW-0732">Signal</keyword>
<protein>
    <recommendedName>
        <fullName evidence="9">Nicalin</fullName>
    </recommendedName>
</protein>
<dbReference type="GO" id="GO:0009966">
    <property type="term" value="P:regulation of signal transduction"/>
    <property type="evidence" value="ECO:0007669"/>
    <property type="project" value="InterPro"/>
</dbReference>
<keyword evidence="12" id="KW-1185">Reference proteome</keyword>
<dbReference type="Proteomes" id="UP000515135">
    <property type="component" value="Unplaced"/>
</dbReference>
<dbReference type="RefSeq" id="XP_019638665.1">
    <property type="nucleotide sequence ID" value="XM_019783106.1"/>
</dbReference>
<evidence type="ECO:0000256" key="5">
    <source>
        <dbReference type="ARBA" id="ARBA00022824"/>
    </source>
</evidence>
<comment type="subcellular location">
    <subcellularLocation>
        <location evidence="1">Endoplasmic reticulum membrane</location>
        <topology evidence="1">Single-pass membrane protein</topology>
    </subcellularLocation>
</comment>
<evidence type="ECO:0000259" key="11">
    <source>
        <dbReference type="Pfam" id="PF04389"/>
    </source>
</evidence>
<dbReference type="InterPro" id="IPR007484">
    <property type="entry name" value="Peptidase_M28"/>
</dbReference>
<evidence type="ECO:0000313" key="14">
    <source>
        <dbReference type="RefSeq" id="XP_019638665.1"/>
    </source>
</evidence>
<dbReference type="Gene3D" id="3.40.630.10">
    <property type="entry name" value="Zn peptidases"/>
    <property type="match status" value="1"/>
</dbReference>
<dbReference type="OrthoDB" id="5913609at2759"/>
<dbReference type="KEGG" id="bbel:109480793"/>
<evidence type="ECO:0000256" key="7">
    <source>
        <dbReference type="ARBA" id="ARBA00023136"/>
    </source>
</evidence>
<proteinExistence type="inferred from homology"/>
<dbReference type="CDD" id="cd03882">
    <property type="entry name" value="M28_nicalin_like"/>
    <property type="match status" value="1"/>
</dbReference>
<sequence length="562" mass="62412">MYEEAGEVFDIFRGVFPISFLLFVPAVLIIVSPDPVEAAHEFSVYRMQQFDLQGTSYGCRNAIVNMEARSLGASMLTRRCVVTRLADLTVDKFKDLVDQSAGAVLVLLPNDLSTVPKESLEEFIELEHDLMDQDVNTPVYFAVEDNTLTKIYAAIQDGSNTDKAATATEALLHAASANGFQMVTTATQATPIKDAQITSIQGKLSGLGIEEHLPTVAIVAHYDTFGIAPHLSYGADSNGSGMVALLELARLFSKLYDNPKTHPKFNLLFLLSGGGKFNYQGTKRWIEDNLDHTDGSLLSEVSFVLCLDSVGSGDSLFLHVSKPPKEGSALHSFLEELKTVLEAQFSAVNFTMVHKKINLAEDLLAWEHERFSIRRLPAASLSHFPTHRAMERQSITDQKFQVDTGVLTRNIRVLAEALARHIYNLTAKGHDGSMEIFQDGLNLHPKSIEAWLNLVTSQPRAAQLIGKDHTLLSTMEQAMNGYLKDVRRLTFKPDKRDPEFVFYSAMQTTMNAYNVKPAVFDLFLAVGIAVYLGLVYVAIINFHFLYNFVTSINTIKVKVKHQ</sequence>
<evidence type="ECO:0000256" key="2">
    <source>
        <dbReference type="ARBA" id="ARBA00007717"/>
    </source>
</evidence>
<feature type="domain" description="Peptidase M28" evidence="11">
    <location>
        <begin position="215"/>
        <end position="371"/>
    </location>
</feature>
<reference evidence="13 14" key="1">
    <citation type="submission" date="2025-04" db="UniProtKB">
        <authorList>
            <consortium name="RefSeq"/>
        </authorList>
    </citation>
    <scope>IDENTIFICATION</scope>
    <source>
        <tissue evidence="13 14">Gonad</tissue>
    </source>
</reference>
<keyword evidence="7 10" id="KW-0472">Membrane</keyword>
<dbReference type="GO" id="GO:0005789">
    <property type="term" value="C:endoplasmic reticulum membrane"/>
    <property type="evidence" value="ECO:0007669"/>
    <property type="project" value="UniProtKB-SubCell"/>
</dbReference>
<dbReference type="Pfam" id="PF04389">
    <property type="entry name" value="Peptidase_M28"/>
    <property type="match status" value="1"/>
</dbReference>
<dbReference type="FunFam" id="3.40.630.10:FF:000021">
    <property type="entry name" value="Nicalin"/>
    <property type="match status" value="1"/>
</dbReference>
<comment type="similarity">
    <text evidence="2 9">Belongs to the nicastrin family.</text>
</comment>
<dbReference type="SUPFAM" id="SSF53187">
    <property type="entry name" value="Zn-dependent exopeptidases"/>
    <property type="match status" value="1"/>
</dbReference>
<evidence type="ECO:0000256" key="8">
    <source>
        <dbReference type="ARBA" id="ARBA00023180"/>
    </source>
</evidence>
<evidence type="ECO:0000256" key="1">
    <source>
        <dbReference type="ARBA" id="ARBA00004389"/>
    </source>
</evidence>
<dbReference type="PIRSF" id="PIRSF011018">
    <property type="entry name" value="Nicalin"/>
    <property type="match status" value="1"/>
</dbReference>
<organism evidence="12 13">
    <name type="scientific">Branchiostoma belcheri</name>
    <name type="common">Amphioxus</name>
    <dbReference type="NCBI Taxonomy" id="7741"/>
    <lineage>
        <taxon>Eukaryota</taxon>
        <taxon>Metazoa</taxon>
        <taxon>Chordata</taxon>
        <taxon>Cephalochordata</taxon>
        <taxon>Leptocardii</taxon>
        <taxon>Amphioxiformes</taxon>
        <taxon>Branchiostomatidae</taxon>
        <taxon>Branchiostoma</taxon>
    </lineage>
</organism>
<feature type="transmembrane region" description="Helical" evidence="10">
    <location>
        <begin position="522"/>
        <end position="546"/>
    </location>
</feature>
<dbReference type="PROSITE" id="PS00018">
    <property type="entry name" value="EF_HAND_1"/>
    <property type="match status" value="1"/>
</dbReference>
<evidence type="ECO:0000256" key="6">
    <source>
        <dbReference type="ARBA" id="ARBA00022989"/>
    </source>
</evidence>
<evidence type="ECO:0000313" key="13">
    <source>
        <dbReference type="RefSeq" id="XP_019638664.1"/>
    </source>
</evidence>
<evidence type="ECO:0000256" key="3">
    <source>
        <dbReference type="ARBA" id="ARBA00022692"/>
    </source>
</evidence>
<dbReference type="AlphaFoldDB" id="A0A6P4ZXA3"/>
<evidence type="ECO:0000313" key="12">
    <source>
        <dbReference type="Proteomes" id="UP000515135"/>
    </source>
</evidence>
<keyword evidence="3 10" id="KW-0812">Transmembrane</keyword>
<dbReference type="PANTHER" id="PTHR31826">
    <property type="entry name" value="NICALIN"/>
    <property type="match status" value="1"/>
</dbReference>
<evidence type="ECO:0000256" key="4">
    <source>
        <dbReference type="ARBA" id="ARBA00022729"/>
    </source>
</evidence>
<gene>
    <name evidence="13 14" type="primary">LOC109480793</name>
</gene>
<dbReference type="GeneID" id="109480793"/>
<dbReference type="InterPro" id="IPR018247">
    <property type="entry name" value="EF_Hand_1_Ca_BS"/>
</dbReference>
<name>A0A6P4ZXA3_BRABE</name>
<accession>A0A6P4ZXA3</accession>
<keyword evidence="6 10" id="KW-1133">Transmembrane helix</keyword>
<keyword evidence="8" id="KW-0325">Glycoprotein</keyword>